<proteinExistence type="predicted"/>
<reference evidence="2" key="1">
    <citation type="journal article" date="2019" name="Int. J. Syst. Evol. Microbiol.">
        <title>The Global Catalogue of Microorganisms (GCM) 10K type strain sequencing project: providing services to taxonomists for standard genome sequencing and annotation.</title>
        <authorList>
            <consortium name="The Broad Institute Genomics Platform"/>
            <consortium name="The Broad Institute Genome Sequencing Center for Infectious Disease"/>
            <person name="Wu L."/>
            <person name="Ma J."/>
        </authorList>
    </citation>
    <scope>NUCLEOTIDE SEQUENCE [LARGE SCALE GENOMIC DNA]</scope>
    <source>
        <strain evidence="2">JCM 3175</strain>
    </source>
</reference>
<dbReference type="Gene3D" id="3.40.50.720">
    <property type="entry name" value="NAD(P)-binding Rossmann-like Domain"/>
    <property type="match status" value="1"/>
</dbReference>
<protein>
    <recommendedName>
        <fullName evidence="3">Zinc-binding alcohol dehydrogenase family protein</fullName>
    </recommendedName>
</protein>
<dbReference type="EMBL" id="BAABGU010000022">
    <property type="protein sequence ID" value="GAA4573834.1"/>
    <property type="molecule type" value="Genomic_DNA"/>
</dbReference>
<dbReference type="Proteomes" id="UP001500307">
    <property type="component" value="Unassembled WGS sequence"/>
</dbReference>
<gene>
    <name evidence="1" type="ORF">GCM10023176_39610</name>
</gene>
<organism evidence="1 2">
    <name type="scientific">Micromonospora coerulea</name>
    <dbReference type="NCBI Taxonomy" id="47856"/>
    <lineage>
        <taxon>Bacteria</taxon>
        <taxon>Bacillati</taxon>
        <taxon>Actinomycetota</taxon>
        <taxon>Actinomycetes</taxon>
        <taxon>Micromonosporales</taxon>
        <taxon>Micromonosporaceae</taxon>
        <taxon>Micromonospora</taxon>
    </lineage>
</organism>
<evidence type="ECO:0000313" key="2">
    <source>
        <dbReference type="Proteomes" id="UP001500307"/>
    </source>
</evidence>
<name>A0ABP8SQJ4_9ACTN</name>
<evidence type="ECO:0000313" key="1">
    <source>
        <dbReference type="EMBL" id="GAA4573834.1"/>
    </source>
</evidence>
<evidence type="ECO:0008006" key="3">
    <source>
        <dbReference type="Google" id="ProtNLM"/>
    </source>
</evidence>
<sequence>MAARPVLPIGALYTRDASIRGFVISNASIPDLAEAAAVINDLLATNRLISRINGTYPLTAAAEAHRQMEAGVKGRILVASDPDPG</sequence>
<accession>A0ABP8SQJ4</accession>
<dbReference type="Gene3D" id="3.90.180.10">
    <property type="entry name" value="Medium-chain alcohol dehydrogenases, catalytic domain"/>
    <property type="match status" value="1"/>
</dbReference>
<comment type="caution">
    <text evidence="1">The sequence shown here is derived from an EMBL/GenBank/DDBJ whole genome shotgun (WGS) entry which is preliminary data.</text>
</comment>
<keyword evidence="2" id="KW-1185">Reference proteome</keyword>